<protein>
    <submittedName>
        <fullName evidence="1">Uncharacterized protein</fullName>
    </submittedName>
</protein>
<keyword evidence="2" id="KW-1185">Reference proteome</keyword>
<evidence type="ECO:0000313" key="1">
    <source>
        <dbReference type="EMBL" id="CAK6444248.1"/>
    </source>
</evidence>
<name>A0ABP0A368_PIPNA</name>
<reference evidence="1" key="1">
    <citation type="submission" date="2023-12" db="EMBL/GenBank/DDBJ databases">
        <authorList>
            <person name="Brown T."/>
        </authorList>
    </citation>
    <scope>NUCLEOTIDE SEQUENCE</scope>
</reference>
<evidence type="ECO:0000313" key="2">
    <source>
        <dbReference type="Proteomes" id="UP001314169"/>
    </source>
</evidence>
<organism evidence="1 2">
    <name type="scientific">Pipistrellus nathusii</name>
    <name type="common">Nathusius' pipistrelle</name>
    <dbReference type="NCBI Taxonomy" id="59473"/>
    <lineage>
        <taxon>Eukaryota</taxon>
        <taxon>Metazoa</taxon>
        <taxon>Chordata</taxon>
        <taxon>Craniata</taxon>
        <taxon>Vertebrata</taxon>
        <taxon>Euteleostomi</taxon>
        <taxon>Mammalia</taxon>
        <taxon>Eutheria</taxon>
        <taxon>Laurasiatheria</taxon>
        <taxon>Chiroptera</taxon>
        <taxon>Yangochiroptera</taxon>
        <taxon>Vespertilionidae</taxon>
        <taxon>Pipistrellus</taxon>
    </lineage>
</organism>
<gene>
    <name evidence="1" type="ORF">MPIPNATIZW_LOCUS12554</name>
</gene>
<proteinExistence type="predicted"/>
<accession>A0ABP0A368</accession>
<dbReference type="EMBL" id="OY882861">
    <property type="protein sequence ID" value="CAK6444248.1"/>
    <property type="molecule type" value="Genomic_DNA"/>
</dbReference>
<dbReference type="Proteomes" id="UP001314169">
    <property type="component" value="Chromosome 4"/>
</dbReference>
<sequence>MQCQLFRTETSKAVLELNYHYICVKAGTAGLWSTATIGLVLLVRWAIIYETEPQIQPII</sequence>